<dbReference type="GO" id="GO:0006914">
    <property type="term" value="P:autophagy"/>
    <property type="evidence" value="ECO:0007669"/>
    <property type="project" value="InterPro"/>
</dbReference>
<dbReference type="InterPro" id="IPR048382">
    <property type="entry name" value="BCAS3_WD40"/>
</dbReference>
<protein>
    <recommendedName>
        <fullName evidence="2">BCAS3 WD40 domain-containing protein</fullName>
    </recommendedName>
</protein>
<dbReference type="EMBL" id="MU167252">
    <property type="protein sequence ID" value="KAG0147039.1"/>
    <property type="molecule type" value="Genomic_DNA"/>
</dbReference>
<dbReference type="InterPro" id="IPR045142">
    <property type="entry name" value="BCAS3-like"/>
</dbReference>
<dbReference type="Pfam" id="PF21034">
    <property type="entry name" value="BCAS3_WD40"/>
    <property type="match status" value="1"/>
</dbReference>
<dbReference type="PANTHER" id="PTHR13268">
    <property type="entry name" value="BREAST CARCINOMA AMPLIFIED SEQUENCE 3"/>
    <property type="match status" value="1"/>
</dbReference>
<feature type="region of interest" description="Disordered" evidence="1">
    <location>
        <begin position="447"/>
        <end position="502"/>
    </location>
</feature>
<dbReference type="GO" id="GO:0005737">
    <property type="term" value="C:cytoplasm"/>
    <property type="evidence" value="ECO:0007669"/>
    <property type="project" value="TreeGrafter"/>
</dbReference>
<dbReference type="OrthoDB" id="25778at2759"/>
<feature type="domain" description="BCAS3 WD40" evidence="2">
    <location>
        <begin position="534"/>
        <end position="644"/>
    </location>
</feature>
<evidence type="ECO:0000313" key="4">
    <source>
        <dbReference type="Proteomes" id="UP000886653"/>
    </source>
</evidence>
<comment type="caution">
    <text evidence="3">The sequence shown here is derived from an EMBL/GenBank/DDBJ whole genome shotgun (WGS) entry which is preliminary data.</text>
</comment>
<dbReference type="AlphaFoldDB" id="A0A9P6TCR1"/>
<evidence type="ECO:0000256" key="1">
    <source>
        <dbReference type="SAM" id="MobiDB-lite"/>
    </source>
</evidence>
<evidence type="ECO:0000259" key="2">
    <source>
        <dbReference type="Pfam" id="PF21034"/>
    </source>
</evidence>
<reference evidence="3" key="1">
    <citation type="submission" date="2013-11" db="EMBL/GenBank/DDBJ databases">
        <title>Genome sequence of the fusiform rust pathogen reveals effectors for host alternation and coevolution with pine.</title>
        <authorList>
            <consortium name="DOE Joint Genome Institute"/>
            <person name="Smith K."/>
            <person name="Pendleton A."/>
            <person name="Kubisiak T."/>
            <person name="Anderson C."/>
            <person name="Salamov A."/>
            <person name="Aerts A."/>
            <person name="Riley R."/>
            <person name="Clum A."/>
            <person name="Lindquist E."/>
            <person name="Ence D."/>
            <person name="Campbell M."/>
            <person name="Kronenberg Z."/>
            <person name="Feau N."/>
            <person name="Dhillon B."/>
            <person name="Hamelin R."/>
            <person name="Burleigh J."/>
            <person name="Smith J."/>
            <person name="Yandell M."/>
            <person name="Nelson C."/>
            <person name="Grigoriev I."/>
            <person name="Davis J."/>
        </authorList>
    </citation>
    <scope>NUCLEOTIDE SEQUENCE</scope>
    <source>
        <strain evidence="3">G11</strain>
    </source>
</reference>
<feature type="compositionally biased region" description="Polar residues" evidence="1">
    <location>
        <begin position="334"/>
        <end position="355"/>
    </location>
</feature>
<feature type="compositionally biased region" description="Polar residues" evidence="1">
    <location>
        <begin position="1033"/>
        <end position="1042"/>
    </location>
</feature>
<dbReference type="GO" id="GO:0042594">
    <property type="term" value="P:response to starvation"/>
    <property type="evidence" value="ECO:0007669"/>
    <property type="project" value="TreeGrafter"/>
</dbReference>
<dbReference type="PANTHER" id="PTHR13268:SF0">
    <property type="entry name" value="BCAS3 MICROTUBULE ASSOCIATED CELL MIGRATION FACTOR"/>
    <property type="match status" value="1"/>
</dbReference>
<accession>A0A9P6TCR1</accession>
<sequence>MTHLNKDERNKKTSIEIEPNQQLQSTIICTPSLIREPTKFESISQTLHSFSLSALSSPFRHSLPTSTSINQTTNNQSINRTYPPILSSATQSTQDNHDQLISSCWFTYQHRPLLLLLSKLGLKIWDAHDLEGFVQLSHLQWQIIHSTPQPTLAYNLPAQRLPMPSSASDSPQPIPTTQFEPISASILPLETPTSDIHVAVLFVSSSKRLSRLELLSTQTSRLVFSIDIPGIAVQLKSNRKLVVVATQYPLSLRLFTVHNLVTGESQLSLTELPFSPILDLSPKPKTGEPVFCLGTNRLLAYASNKAPHERDPPIATGHGFSFSSPHQDTRSPSKTESIGSMGSSAGTGELSTSCMSHHHHHHLSTGSWKHSMSQNLDTIDETARKVGGGILSGAKLLTSWGHQVLTNGATNGRPIGNGKPHSVRWDSQSNAFSKSAPLPHMVNSATEPGGHSDGFGRLGAFSPELEDSIHHPPEQLSAAKPTQMDGGTPHQPHDLHTSGPKLHVESSLACGNVKVIDLNPSSALKGAQIHYQPVSHFKPSSEPLQFLSFNPSSTMLLASSVDAHAFHVFELRPAARVGKSCLGARKSEAEPTVWHRYKLVRGFTSAGVREVVWSWDSKIVAVATERGTHHLFAIHPAGGQLSSRPGTGHPLPILALATSNPTVFQPLSVTLSALTTIKPKQSARPPTLGPAPEYEPEEAAYTFTFLRPRPYPPTERRQLAFEAVLTPAHRRLPAGLLFDQANHSVLLYNLDLKHGPPSIPSRAVSLPSPHSLHDPPAKTKAIPSGLSQLMQQQQQEPAIACTATLTWPLRLAQLHTLEPCSLESERQTTGERRHWTSFAEIDTFSRSIHILPRSIYTSHQFHFFHLGLPLSLDHPSSSSLTKVRVRAEVVIEPGALAEGDDDFLNGGPRLARYAEPIRSAVETVLDARPVTASAEGFPNGHPGRTTVPRPALSEVVRRLGRRRGLSKRDHHEVDGGAGTVPSSVSFDEAESVSSAFSSRGGDEEDDGGGWEDAWAIEGEEEEKGEPREGSSEAFSTTTTDSLSEGRGGGGDGGRGTKKR</sequence>
<dbReference type="SUPFAM" id="SSF50978">
    <property type="entry name" value="WD40 repeat-like"/>
    <property type="match status" value="1"/>
</dbReference>
<feature type="region of interest" description="Disordered" evidence="1">
    <location>
        <begin position="961"/>
        <end position="1059"/>
    </location>
</feature>
<evidence type="ECO:0000313" key="3">
    <source>
        <dbReference type="EMBL" id="KAG0147039.1"/>
    </source>
</evidence>
<dbReference type="Proteomes" id="UP000886653">
    <property type="component" value="Unassembled WGS sequence"/>
</dbReference>
<dbReference type="InterPro" id="IPR015943">
    <property type="entry name" value="WD40/YVTN_repeat-like_dom_sf"/>
</dbReference>
<dbReference type="InterPro" id="IPR036322">
    <property type="entry name" value="WD40_repeat_dom_sf"/>
</dbReference>
<keyword evidence="4" id="KW-1185">Reference proteome</keyword>
<gene>
    <name evidence="3" type="ORF">CROQUDRAFT_91839</name>
</gene>
<proteinExistence type="predicted"/>
<feature type="compositionally biased region" description="Polar residues" evidence="1">
    <location>
        <begin position="980"/>
        <end position="997"/>
    </location>
</feature>
<organism evidence="3 4">
    <name type="scientific">Cronartium quercuum f. sp. fusiforme G11</name>
    <dbReference type="NCBI Taxonomy" id="708437"/>
    <lineage>
        <taxon>Eukaryota</taxon>
        <taxon>Fungi</taxon>
        <taxon>Dikarya</taxon>
        <taxon>Basidiomycota</taxon>
        <taxon>Pucciniomycotina</taxon>
        <taxon>Pucciniomycetes</taxon>
        <taxon>Pucciniales</taxon>
        <taxon>Coleosporiaceae</taxon>
        <taxon>Cronartium</taxon>
    </lineage>
</organism>
<name>A0A9P6TCR1_9BASI</name>
<feature type="region of interest" description="Disordered" evidence="1">
    <location>
        <begin position="304"/>
        <end position="368"/>
    </location>
</feature>
<dbReference type="Gene3D" id="2.130.10.10">
    <property type="entry name" value="YVTN repeat-like/Quinoprotein amine dehydrogenase"/>
    <property type="match status" value="1"/>
</dbReference>